<dbReference type="InterPro" id="IPR017850">
    <property type="entry name" value="Alkaline_phosphatase_core_sf"/>
</dbReference>
<proteinExistence type="inferred from homology"/>
<dbReference type="PROSITE" id="PS51318">
    <property type="entry name" value="TAT"/>
    <property type="match status" value="1"/>
</dbReference>
<dbReference type="InterPro" id="IPR024607">
    <property type="entry name" value="Sulfatase_CS"/>
</dbReference>
<feature type="compositionally biased region" description="Basic and acidic residues" evidence="5">
    <location>
        <begin position="24"/>
        <end position="33"/>
    </location>
</feature>
<dbReference type="InterPro" id="IPR000917">
    <property type="entry name" value="Sulfatase_N"/>
</dbReference>
<dbReference type="InterPro" id="IPR006311">
    <property type="entry name" value="TAT_signal"/>
</dbReference>
<dbReference type="CDD" id="cd16025">
    <property type="entry name" value="PAS_like"/>
    <property type="match status" value="1"/>
</dbReference>
<dbReference type="GO" id="GO:0016787">
    <property type="term" value="F:hydrolase activity"/>
    <property type="evidence" value="ECO:0007669"/>
    <property type="project" value="UniProtKB-KW"/>
</dbReference>
<evidence type="ECO:0000313" key="9">
    <source>
        <dbReference type="Proteomes" id="UP000664702"/>
    </source>
</evidence>
<evidence type="ECO:0000313" key="7">
    <source>
        <dbReference type="EMBL" id="MBO1861604.1"/>
    </source>
</evidence>
<organism evidence="7">
    <name type="scientific">Bradyrhizobium barranii subsp. barranii</name>
    <dbReference type="NCBI Taxonomy" id="2823807"/>
    <lineage>
        <taxon>Bacteria</taxon>
        <taxon>Pseudomonadati</taxon>
        <taxon>Pseudomonadota</taxon>
        <taxon>Alphaproteobacteria</taxon>
        <taxon>Hyphomicrobiales</taxon>
        <taxon>Nitrobacteraceae</taxon>
        <taxon>Bradyrhizobium</taxon>
        <taxon>Bradyrhizobium barranii</taxon>
    </lineage>
</organism>
<dbReference type="KEGG" id="bban:J4G43_009685"/>
<comment type="similarity">
    <text evidence="1">Belongs to the sulfatase family.</text>
</comment>
<feature type="region of interest" description="Disordered" evidence="5">
    <location>
        <begin position="1"/>
        <end position="35"/>
    </location>
</feature>
<dbReference type="GO" id="GO:0046872">
    <property type="term" value="F:metal ion binding"/>
    <property type="evidence" value="ECO:0007669"/>
    <property type="project" value="UniProtKB-KW"/>
</dbReference>
<feature type="region of interest" description="Disordered" evidence="5">
    <location>
        <begin position="73"/>
        <end position="107"/>
    </location>
</feature>
<dbReference type="InterPro" id="IPR050738">
    <property type="entry name" value="Sulfatase"/>
</dbReference>
<sequence length="828" mass="90455">MSDHPEDGPPNESSSNASEKKRRGNDGMQRRDLLLGGSSLAAMTALAATAPATAQVQQAAPAPAAAAASTGPKLGEILPFPQPPRPVITEPDWRKVPQPKPVSIRPPKGAPNILVILQDQTSYADPSTFGGPINFPTMDRLAKEGLTYTNFHVNSLCSPSRTALLTGRNQHQNSQAAVVDGATSYPGDTGMRPKSVAPIAEILRQWGYCTSMFGKSHETPPWETSMSGPFDRWPARQGFEKFYGFIGGEKNLFRPYLVDGTTELGVPRDPNYHFNVDITDKAIGWIRGTRSLTPDRPFFMYYATGGAHPPHTPPKEWLDVYKGKFDQGWDKLRGEILARQIKMGLMPPGTKIAENPPEIPKWDALSDDAKKVLSRQMEVYAGYAEHTDREIGRLIDAIGDLGELDNTIVIYIAGDNGGTAIGGLNGTFNEWSNLNDAPEDIPYLKTRMDEYGGPNSYPNYSVAWAMAGSTPATWCINACQGGGQNQGMVIRWPGGIKSKGEIRRQYTHLIDVGPTILEAVGIPEPKIVNGVEQIPMAGTSMIYSFDDAAAKDRHTVQYNECSGNRSIYKDGWMACVMHRAPWESSPRVDDYAKDKWELYNVAVDFGQATDLAAQNPAKLKELQDLFHQEAIKFGVYPMDDRSFARLNATNAGRPDIMAGRTEVTYYAGMTGMAENVFIDTLSRSYVVTADLVIPKGGANGVVVSQGGLFGGWSLYVKDGRPKLAYNWLAREKYFIEGKEALPEGKVTLVYDFTYDGGGLHKGGTGVLSINGRKVGEGRINKTQGAVWSLAGETADIGMDAYSPVCDDYDPWENAFTGTINTVKIKHKA</sequence>
<dbReference type="PANTHER" id="PTHR42693">
    <property type="entry name" value="ARYLSULFATASE FAMILY MEMBER"/>
    <property type="match status" value="1"/>
</dbReference>
<dbReference type="AlphaFoldDB" id="A0A939M6D6"/>
<dbReference type="EMBL" id="JAGEMI010000001">
    <property type="protein sequence ID" value="MBO1861604.1"/>
    <property type="molecule type" value="Genomic_DNA"/>
</dbReference>
<reference evidence="8 9" key="2">
    <citation type="journal article" date="2022" name="Int. J. Syst. Evol. Microbiol.">
        <title>Strains of Bradyrhizobium barranii sp. nov. associated with legumes native to Canada are symbionts of soybeans and belong to different subspecies (subsp. barranii subsp. nov. and subsp. apii subsp. nov.) and symbiovars (sv. glycinearum and sv. septentrionale).</title>
        <authorList>
            <person name="Bromfield E.S.P."/>
            <person name="Cloutier S."/>
            <person name="Wasai-Hara S."/>
            <person name="Minamisawa K."/>
        </authorList>
    </citation>
    <scope>NUCLEOTIDE SEQUENCE [LARGE SCALE GENOMIC DNA]</scope>
    <source>
        <strain evidence="8 9">144S4</strain>
    </source>
</reference>
<evidence type="ECO:0000256" key="3">
    <source>
        <dbReference type="ARBA" id="ARBA00022801"/>
    </source>
</evidence>
<accession>A0A939M6D6</accession>
<keyword evidence="2" id="KW-0479">Metal-binding</keyword>
<protein>
    <submittedName>
        <fullName evidence="7">Arylsulfatase</fullName>
    </submittedName>
</protein>
<dbReference type="EMBL" id="CP086136">
    <property type="protein sequence ID" value="UEM14485.1"/>
    <property type="molecule type" value="Genomic_DNA"/>
</dbReference>
<gene>
    <name evidence="8" type="ORF">J4G43_009685</name>
    <name evidence="7" type="ORF">J4G43_11845</name>
</gene>
<dbReference type="PROSITE" id="PS00523">
    <property type="entry name" value="SULFATASE_1"/>
    <property type="match status" value="1"/>
</dbReference>
<evidence type="ECO:0000256" key="4">
    <source>
        <dbReference type="ARBA" id="ARBA00022837"/>
    </source>
</evidence>
<evidence type="ECO:0000256" key="1">
    <source>
        <dbReference type="ARBA" id="ARBA00008779"/>
    </source>
</evidence>
<evidence type="ECO:0000259" key="6">
    <source>
        <dbReference type="Pfam" id="PF00884"/>
    </source>
</evidence>
<dbReference type="Proteomes" id="UP000664702">
    <property type="component" value="Chromosome"/>
</dbReference>
<keyword evidence="3" id="KW-0378">Hydrolase</keyword>
<evidence type="ECO:0000256" key="2">
    <source>
        <dbReference type="ARBA" id="ARBA00022723"/>
    </source>
</evidence>
<dbReference type="SUPFAM" id="SSF53649">
    <property type="entry name" value="Alkaline phosphatase-like"/>
    <property type="match status" value="1"/>
</dbReference>
<dbReference type="Pfam" id="PF00884">
    <property type="entry name" value="Sulfatase"/>
    <property type="match status" value="1"/>
</dbReference>
<dbReference type="Gene3D" id="3.30.1120.10">
    <property type="match status" value="1"/>
</dbReference>
<evidence type="ECO:0000256" key="5">
    <source>
        <dbReference type="SAM" id="MobiDB-lite"/>
    </source>
</evidence>
<evidence type="ECO:0000313" key="8">
    <source>
        <dbReference type="EMBL" id="UEM14485.1"/>
    </source>
</evidence>
<dbReference type="RefSeq" id="WP_208084638.1">
    <property type="nucleotide sequence ID" value="NZ_CP086136.1"/>
</dbReference>
<feature type="domain" description="Sulfatase N-terminal" evidence="6">
    <location>
        <begin position="111"/>
        <end position="522"/>
    </location>
</feature>
<name>A0A939M6D6_9BRAD</name>
<reference evidence="7" key="1">
    <citation type="submission" date="2021-03" db="EMBL/GenBank/DDBJ databases">
        <title>Whole Genome Sequence of Bradyrhizobium sp. Strain 144S4.</title>
        <authorList>
            <person name="Bromfield E.S.P."/>
            <person name="Cloutier S."/>
        </authorList>
    </citation>
    <scope>NUCLEOTIDE SEQUENCE [LARGE SCALE GENOMIC DNA]</scope>
    <source>
        <strain evidence="7">144S4</strain>
    </source>
</reference>
<dbReference type="PANTHER" id="PTHR42693:SF43">
    <property type="entry name" value="BLL2667 PROTEIN"/>
    <property type="match status" value="1"/>
</dbReference>
<keyword evidence="4" id="KW-0106">Calcium</keyword>
<dbReference type="Gene3D" id="3.40.720.10">
    <property type="entry name" value="Alkaline Phosphatase, subunit A"/>
    <property type="match status" value="1"/>
</dbReference>